<dbReference type="EMBL" id="QXGD01006588">
    <property type="protein sequence ID" value="KAE9162727.1"/>
    <property type="molecule type" value="Genomic_DNA"/>
</dbReference>
<gene>
    <name evidence="1" type="ORF">PF002_g32034</name>
</gene>
<dbReference type="Proteomes" id="UP000440367">
    <property type="component" value="Unassembled WGS sequence"/>
</dbReference>
<proteinExistence type="predicted"/>
<evidence type="ECO:0008006" key="3">
    <source>
        <dbReference type="Google" id="ProtNLM"/>
    </source>
</evidence>
<comment type="caution">
    <text evidence="1">The sequence shown here is derived from an EMBL/GenBank/DDBJ whole genome shotgun (WGS) entry which is preliminary data.</text>
</comment>
<evidence type="ECO:0000313" key="1">
    <source>
        <dbReference type="EMBL" id="KAE9162727.1"/>
    </source>
</evidence>
<sequence length="31" mass="3510">MAKIAIVYYSCYNHISTMAETSRRASSPWTA</sequence>
<accession>A0A6A3VCB8</accession>
<protein>
    <recommendedName>
        <fullName evidence="3">Flavodoxin-like domain-containing protein</fullName>
    </recommendedName>
</protein>
<name>A0A6A3VCB8_9STRA</name>
<evidence type="ECO:0000313" key="2">
    <source>
        <dbReference type="Proteomes" id="UP000440367"/>
    </source>
</evidence>
<dbReference type="AlphaFoldDB" id="A0A6A3VCB8"/>
<organism evidence="1 2">
    <name type="scientific">Phytophthora fragariae</name>
    <dbReference type="NCBI Taxonomy" id="53985"/>
    <lineage>
        <taxon>Eukaryota</taxon>
        <taxon>Sar</taxon>
        <taxon>Stramenopiles</taxon>
        <taxon>Oomycota</taxon>
        <taxon>Peronosporomycetes</taxon>
        <taxon>Peronosporales</taxon>
        <taxon>Peronosporaceae</taxon>
        <taxon>Phytophthora</taxon>
    </lineage>
</organism>
<reference evidence="1 2" key="1">
    <citation type="submission" date="2018-08" db="EMBL/GenBank/DDBJ databases">
        <title>Genomic investigation of the strawberry pathogen Phytophthora fragariae indicates pathogenicity is determined by transcriptional variation in three key races.</title>
        <authorList>
            <person name="Adams T.M."/>
            <person name="Armitage A.D."/>
            <person name="Sobczyk M.K."/>
            <person name="Bates H.J."/>
            <person name="Dunwell J.M."/>
            <person name="Nellist C.F."/>
            <person name="Harrison R.J."/>
        </authorList>
    </citation>
    <scope>NUCLEOTIDE SEQUENCE [LARGE SCALE GENOMIC DNA]</scope>
    <source>
        <strain evidence="1 2">BC-1</strain>
    </source>
</reference>